<keyword evidence="9 12" id="KW-0368">Histidine biosynthesis</keyword>
<gene>
    <name evidence="12" type="primary">folD</name>
    <name evidence="15" type="ORF">UABAM_04499</name>
</gene>
<feature type="binding site" evidence="12">
    <location>
        <position position="231"/>
    </location>
    <ligand>
        <name>NADP(+)</name>
        <dbReference type="ChEBI" id="CHEBI:58349"/>
    </ligand>
</feature>
<dbReference type="Gene3D" id="3.40.50.10860">
    <property type="entry name" value="Leucine Dehydrogenase, chain A, domain 1"/>
    <property type="match status" value="1"/>
</dbReference>
<evidence type="ECO:0000256" key="12">
    <source>
        <dbReference type="HAMAP-Rule" id="MF_01576"/>
    </source>
</evidence>
<dbReference type="PANTHER" id="PTHR48099:SF5">
    <property type="entry name" value="C-1-TETRAHYDROFOLATE SYNTHASE, CYTOPLASMIC"/>
    <property type="match status" value="1"/>
</dbReference>
<evidence type="ECO:0000256" key="9">
    <source>
        <dbReference type="ARBA" id="ARBA00023102"/>
    </source>
</evidence>
<keyword evidence="7 12" id="KW-0521">NADP</keyword>
<keyword evidence="5 12" id="KW-0658">Purine biosynthesis</keyword>
<feature type="domain" description="Tetrahydrofolate dehydrogenase/cyclohydrolase NAD(P)-binding" evidence="14">
    <location>
        <begin position="136"/>
        <end position="288"/>
    </location>
</feature>
<dbReference type="KEGG" id="uam:UABAM_04499"/>
<dbReference type="HAMAP" id="MF_01576">
    <property type="entry name" value="THF_DHG_CYH"/>
    <property type="match status" value="1"/>
</dbReference>
<evidence type="ECO:0000256" key="8">
    <source>
        <dbReference type="ARBA" id="ARBA00023002"/>
    </source>
</evidence>
<evidence type="ECO:0000259" key="14">
    <source>
        <dbReference type="Pfam" id="PF02882"/>
    </source>
</evidence>
<dbReference type="EC" id="3.5.4.9" evidence="12"/>
<evidence type="ECO:0000313" key="16">
    <source>
        <dbReference type="Proteomes" id="UP000326354"/>
    </source>
</evidence>
<evidence type="ECO:0000259" key="13">
    <source>
        <dbReference type="Pfam" id="PF00763"/>
    </source>
</evidence>
<evidence type="ECO:0000256" key="7">
    <source>
        <dbReference type="ARBA" id="ARBA00022857"/>
    </source>
</evidence>
<keyword evidence="10 12" id="KW-0486">Methionine biosynthesis</keyword>
<keyword evidence="11 12" id="KW-0511">Multifunctional enzyme</keyword>
<evidence type="ECO:0000256" key="2">
    <source>
        <dbReference type="ARBA" id="ARBA00011738"/>
    </source>
</evidence>
<sequence length="294" mass="31534">MVAKQLEGKFLSASIMQQVKKDISCFPSPPRLVSLLIGSDSGALSYAKIQESACKAVGILFELVKFPASTSQEEAIDYIVKLNNDPNVTGIMVFVPVPDHIDKNSLIASISHLKDVEGISPTNMGKLFYDNSSIVPCTPKAVMLLIKSIDYDLAGKEVVVISRSPIIGQPLLLMLLESTNKSPTPTCCHIATQNLALHTKRADVVIVAAGKANLIHGEMLKEGAVVIDVGINLVEKEQNGKKSRLIVGDVHYDSAMNVASWLTPVPGGVGLVTTAVLLQNVSLLAKQHFARLES</sequence>
<dbReference type="PRINTS" id="PR00085">
    <property type="entry name" value="THFDHDRGNASE"/>
</dbReference>
<proteinExistence type="inferred from homology"/>
<dbReference type="SUPFAM" id="SSF53223">
    <property type="entry name" value="Aminoacid dehydrogenase-like, N-terminal domain"/>
    <property type="match status" value="1"/>
</dbReference>
<evidence type="ECO:0000256" key="10">
    <source>
        <dbReference type="ARBA" id="ARBA00023167"/>
    </source>
</evidence>
<evidence type="ECO:0000256" key="1">
    <source>
        <dbReference type="ARBA" id="ARBA00004777"/>
    </source>
</evidence>
<dbReference type="Pfam" id="PF00763">
    <property type="entry name" value="THF_DHG_CYH"/>
    <property type="match status" value="1"/>
</dbReference>
<dbReference type="GO" id="GO:0009086">
    <property type="term" value="P:methionine biosynthetic process"/>
    <property type="evidence" value="ECO:0007669"/>
    <property type="project" value="UniProtKB-KW"/>
</dbReference>
<dbReference type="PANTHER" id="PTHR48099">
    <property type="entry name" value="C-1-TETRAHYDROFOLATE SYNTHASE, CYTOPLASMIC-RELATED"/>
    <property type="match status" value="1"/>
</dbReference>
<comment type="subunit">
    <text evidence="2 12">Homodimer.</text>
</comment>
<dbReference type="UniPathway" id="UPA00193"/>
<dbReference type="CDD" id="cd01080">
    <property type="entry name" value="NAD_bind_m-THF_DH_Cyclohyd"/>
    <property type="match status" value="1"/>
</dbReference>
<dbReference type="Gene3D" id="3.40.50.720">
    <property type="entry name" value="NAD(P)-binding Rossmann-like Domain"/>
    <property type="match status" value="1"/>
</dbReference>
<dbReference type="GO" id="GO:0035999">
    <property type="term" value="P:tetrahydrofolate interconversion"/>
    <property type="evidence" value="ECO:0007669"/>
    <property type="project" value="UniProtKB-UniRule"/>
</dbReference>
<protein>
    <recommendedName>
        <fullName evidence="12">Bifunctional protein FolD</fullName>
    </recommendedName>
    <domain>
        <recommendedName>
            <fullName evidence="12">Methylenetetrahydrofolate dehydrogenase</fullName>
            <ecNumber evidence="12">1.5.1.5</ecNumber>
        </recommendedName>
    </domain>
    <domain>
        <recommendedName>
            <fullName evidence="12">Methenyltetrahydrofolate cyclohydrolase</fullName>
            <ecNumber evidence="12">3.5.4.9</ecNumber>
        </recommendedName>
    </domain>
</protein>
<keyword evidence="4 12" id="KW-0028">Amino-acid biosynthesis</keyword>
<dbReference type="InterPro" id="IPR036291">
    <property type="entry name" value="NAD(P)-bd_dom_sf"/>
</dbReference>
<keyword evidence="3 12" id="KW-0554">One-carbon metabolism</keyword>
<dbReference type="InterPro" id="IPR046346">
    <property type="entry name" value="Aminoacid_DH-like_N_sf"/>
</dbReference>
<dbReference type="Proteomes" id="UP000326354">
    <property type="component" value="Chromosome"/>
</dbReference>
<comment type="similarity">
    <text evidence="12">Belongs to the tetrahydrofolate dehydrogenase/cyclohydrolase family.</text>
</comment>
<keyword evidence="8 12" id="KW-0560">Oxidoreductase</keyword>
<evidence type="ECO:0000256" key="5">
    <source>
        <dbReference type="ARBA" id="ARBA00022755"/>
    </source>
</evidence>
<dbReference type="InterPro" id="IPR000672">
    <property type="entry name" value="THF_DH/CycHdrlase"/>
</dbReference>
<reference evidence="15 16" key="1">
    <citation type="submission" date="2019-08" db="EMBL/GenBank/DDBJ databases">
        <title>Complete genome sequence of Candidatus Uab amorphum.</title>
        <authorList>
            <person name="Shiratori T."/>
            <person name="Suzuki S."/>
            <person name="Kakizawa Y."/>
            <person name="Ishida K."/>
        </authorList>
    </citation>
    <scope>NUCLEOTIDE SEQUENCE [LARGE SCALE GENOMIC DNA]</scope>
    <source>
        <strain evidence="15 16">SRT547</strain>
    </source>
</reference>
<feature type="domain" description="Tetrahydrofolate dehydrogenase/cyclohydrolase catalytic" evidence="13">
    <location>
        <begin position="6"/>
        <end position="117"/>
    </location>
</feature>
<dbReference type="GO" id="GO:0000105">
    <property type="term" value="P:L-histidine biosynthetic process"/>
    <property type="evidence" value="ECO:0007669"/>
    <property type="project" value="UniProtKB-KW"/>
</dbReference>
<dbReference type="RefSeq" id="WP_151970189.1">
    <property type="nucleotide sequence ID" value="NZ_AP019860.1"/>
</dbReference>
<keyword evidence="16" id="KW-1185">Reference proteome</keyword>
<evidence type="ECO:0000256" key="11">
    <source>
        <dbReference type="ARBA" id="ARBA00023268"/>
    </source>
</evidence>
<dbReference type="AlphaFoldDB" id="A0A5S9IQ95"/>
<dbReference type="GO" id="GO:0004488">
    <property type="term" value="F:methylenetetrahydrofolate dehydrogenase (NADP+) activity"/>
    <property type="evidence" value="ECO:0007669"/>
    <property type="project" value="UniProtKB-UniRule"/>
</dbReference>
<dbReference type="OrthoDB" id="9803580at2"/>
<name>A0A5S9IQ95_UABAM</name>
<comment type="caution">
    <text evidence="12">Lacks conserved residue(s) required for the propagation of feature annotation.</text>
</comment>
<dbReference type="FunFam" id="3.40.50.720:FF:000006">
    <property type="entry name" value="Bifunctional protein FolD"/>
    <property type="match status" value="1"/>
</dbReference>
<evidence type="ECO:0000256" key="6">
    <source>
        <dbReference type="ARBA" id="ARBA00022801"/>
    </source>
</evidence>
<accession>A0A5S9IQ95</accession>
<evidence type="ECO:0000313" key="15">
    <source>
        <dbReference type="EMBL" id="BBM86113.1"/>
    </source>
</evidence>
<dbReference type="GO" id="GO:0004477">
    <property type="term" value="F:methenyltetrahydrofolate cyclohydrolase activity"/>
    <property type="evidence" value="ECO:0007669"/>
    <property type="project" value="UniProtKB-UniRule"/>
</dbReference>
<feature type="binding site" evidence="12">
    <location>
        <position position="190"/>
    </location>
    <ligand>
        <name>NADP(+)</name>
        <dbReference type="ChEBI" id="CHEBI:58349"/>
    </ligand>
</feature>
<dbReference type="EC" id="1.5.1.5" evidence="12"/>
<keyword evidence="6 12" id="KW-0378">Hydrolase</keyword>
<dbReference type="InterPro" id="IPR020630">
    <property type="entry name" value="THF_DH/CycHdrlase_cat_dom"/>
</dbReference>
<dbReference type="Pfam" id="PF02882">
    <property type="entry name" value="THF_DHG_CYH_C"/>
    <property type="match status" value="1"/>
</dbReference>
<comment type="catalytic activity">
    <reaction evidence="12">
        <text>(6R)-5,10-methylene-5,6,7,8-tetrahydrofolate + NADP(+) = (6R)-5,10-methenyltetrahydrofolate + NADPH</text>
        <dbReference type="Rhea" id="RHEA:22812"/>
        <dbReference type="ChEBI" id="CHEBI:15636"/>
        <dbReference type="ChEBI" id="CHEBI:57455"/>
        <dbReference type="ChEBI" id="CHEBI:57783"/>
        <dbReference type="ChEBI" id="CHEBI:58349"/>
        <dbReference type="EC" id="1.5.1.5"/>
    </reaction>
</comment>
<dbReference type="EMBL" id="AP019860">
    <property type="protein sequence ID" value="BBM86113.1"/>
    <property type="molecule type" value="Genomic_DNA"/>
</dbReference>
<dbReference type="SUPFAM" id="SSF51735">
    <property type="entry name" value="NAD(P)-binding Rossmann-fold domains"/>
    <property type="match status" value="1"/>
</dbReference>
<comment type="catalytic activity">
    <reaction evidence="12">
        <text>(6R)-5,10-methenyltetrahydrofolate + H2O = (6R)-10-formyltetrahydrofolate + H(+)</text>
        <dbReference type="Rhea" id="RHEA:23700"/>
        <dbReference type="ChEBI" id="CHEBI:15377"/>
        <dbReference type="ChEBI" id="CHEBI:15378"/>
        <dbReference type="ChEBI" id="CHEBI:57455"/>
        <dbReference type="ChEBI" id="CHEBI:195366"/>
        <dbReference type="EC" id="3.5.4.9"/>
    </reaction>
</comment>
<comment type="function">
    <text evidence="12">Catalyzes the oxidation of 5,10-methylenetetrahydrofolate to 5,10-methenyltetrahydrofolate and then the hydrolysis of 5,10-methenyltetrahydrofolate to 10-formyltetrahydrofolate.</text>
</comment>
<comment type="pathway">
    <text evidence="1 12">One-carbon metabolism; tetrahydrofolate interconversion.</text>
</comment>
<organism evidence="15 16">
    <name type="scientific">Uabimicrobium amorphum</name>
    <dbReference type="NCBI Taxonomy" id="2596890"/>
    <lineage>
        <taxon>Bacteria</taxon>
        <taxon>Pseudomonadati</taxon>
        <taxon>Planctomycetota</taxon>
        <taxon>Candidatus Uabimicrobiia</taxon>
        <taxon>Candidatus Uabimicrobiales</taxon>
        <taxon>Candidatus Uabimicrobiaceae</taxon>
        <taxon>Candidatus Uabimicrobium</taxon>
    </lineage>
</organism>
<evidence type="ECO:0000256" key="3">
    <source>
        <dbReference type="ARBA" id="ARBA00022563"/>
    </source>
</evidence>
<evidence type="ECO:0000256" key="4">
    <source>
        <dbReference type="ARBA" id="ARBA00022605"/>
    </source>
</evidence>
<dbReference type="GO" id="GO:0006164">
    <property type="term" value="P:purine nucleotide biosynthetic process"/>
    <property type="evidence" value="ECO:0007669"/>
    <property type="project" value="UniProtKB-KW"/>
</dbReference>
<dbReference type="InterPro" id="IPR020631">
    <property type="entry name" value="THF_DH/CycHdrlase_NAD-bd_dom"/>
</dbReference>
<dbReference type="GO" id="GO:0005829">
    <property type="term" value="C:cytosol"/>
    <property type="evidence" value="ECO:0007669"/>
    <property type="project" value="TreeGrafter"/>
</dbReference>